<dbReference type="EMBL" id="BNJK01000001">
    <property type="protein sequence ID" value="GHO93995.1"/>
    <property type="molecule type" value="Genomic_DNA"/>
</dbReference>
<organism evidence="2 3">
    <name type="scientific">Reticulibacter mediterranei</name>
    <dbReference type="NCBI Taxonomy" id="2778369"/>
    <lineage>
        <taxon>Bacteria</taxon>
        <taxon>Bacillati</taxon>
        <taxon>Chloroflexota</taxon>
        <taxon>Ktedonobacteria</taxon>
        <taxon>Ktedonobacterales</taxon>
        <taxon>Reticulibacteraceae</taxon>
        <taxon>Reticulibacter</taxon>
    </lineage>
</organism>
<sequence length="128" mass="13620">MTRKYVTFISLLVLATMLLTSCGIADNSAQSSGPQVRMGLSTFIDTTVTIQQGQSVVLVDTVSSTHIITNGTWDENTPIAKTEAGAPKINVTVANANQQQSIGPFTNPGTFQMYCTVHPGMNLAITVK</sequence>
<feature type="chain" id="PRO_5035165128" description="Blue (type 1) copper domain-containing protein" evidence="1">
    <location>
        <begin position="26"/>
        <end position="128"/>
    </location>
</feature>
<proteinExistence type="predicted"/>
<protein>
    <recommendedName>
        <fullName evidence="4">Blue (type 1) copper domain-containing protein</fullName>
    </recommendedName>
</protein>
<evidence type="ECO:0000313" key="2">
    <source>
        <dbReference type="EMBL" id="GHO93995.1"/>
    </source>
</evidence>
<name>A0A8J3IK79_9CHLR</name>
<keyword evidence="1" id="KW-0732">Signal</keyword>
<dbReference type="Proteomes" id="UP000597444">
    <property type="component" value="Unassembled WGS sequence"/>
</dbReference>
<comment type="caution">
    <text evidence="2">The sequence shown here is derived from an EMBL/GenBank/DDBJ whole genome shotgun (WGS) entry which is preliminary data.</text>
</comment>
<reference evidence="2" key="1">
    <citation type="submission" date="2020-10" db="EMBL/GenBank/DDBJ databases">
        <title>Taxonomic study of unclassified bacteria belonging to the class Ktedonobacteria.</title>
        <authorList>
            <person name="Yabe S."/>
            <person name="Wang C.M."/>
            <person name="Zheng Y."/>
            <person name="Sakai Y."/>
            <person name="Cavaletti L."/>
            <person name="Monciardini P."/>
            <person name="Donadio S."/>
        </authorList>
    </citation>
    <scope>NUCLEOTIDE SEQUENCE</scope>
    <source>
        <strain evidence="2">ID150040</strain>
    </source>
</reference>
<evidence type="ECO:0000313" key="3">
    <source>
        <dbReference type="Proteomes" id="UP000597444"/>
    </source>
</evidence>
<gene>
    <name evidence="2" type="ORF">KSF_040430</name>
</gene>
<dbReference type="AlphaFoldDB" id="A0A8J3IK79"/>
<dbReference type="Gene3D" id="2.60.40.420">
    <property type="entry name" value="Cupredoxins - blue copper proteins"/>
    <property type="match status" value="1"/>
</dbReference>
<dbReference type="InterPro" id="IPR008972">
    <property type="entry name" value="Cupredoxin"/>
</dbReference>
<dbReference type="RefSeq" id="WP_220204758.1">
    <property type="nucleotide sequence ID" value="NZ_BNJK01000001.1"/>
</dbReference>
<dbReference type="PROSITE" id="PS51257">
    <property type="entry name" value="PROKAR_LIPOPROTEIN"/>
    <property type="match status" value="1"/>
</dbReference>
<feature type="signal peptide" evidence="1">
    <location>
        <begin position="1"/>
        <end position="25"/>
    </location>
</feature>
<evidence type="ECO:0000256" key="1">
    <source>
        <dbReference type="SAM" id="SignalP"/>
    </source>
</evidence>
<dbReference type="SUPFAM" id="SSF49503">
    <property type="entry name" value="Cupredoxins"/>
    <property type="match status" value="1"/>
</dbReference>
<accession>A0A8J3IK79</accession>
<evidence type="ECO:0008006" key="4">
    <source>
        <dbReference type="Google" id="ProtNLM"/>
    </source>
</evidence>
<keyword evidence="3" id="KW-1185">Reference proteome</keyword>